<dbReference type="Gene3D" id="1.20.1260.10">
    <property type="match status" value="1"/>
</dbReference>
<accession>A0A031LKD4</accession>
<dbReference type="SUPFAM" id="SSF47240">
    <property type="entry name" value="Ferritin-like"/>
    <property type="match status" value="1"/>
</dbReference>
<feature type="non-terminal residue" evidence="1">
    <location>
        <position position="122"/>
    </location>
</feature>
<dbReference type="GO" id="GO:0010124">
    <property type="term" value="P:phenylacetate catabolic process"/>
    <property type="evidence" value="ECO:0007669"/>
    <property type="project" value="InterPro"/>
</dbReference>
<dbReference type="PANTHER" id="PTHR30458">
    <property type="entry name" value="PHENYLACETIC ACID DEGRADATION PROTEIN PAA"/>
    <property type="match status" value="1"/>
</dbReference>
<dbReference type="AlphaFoldDB" id="A0A031LKD4"/>
<gene>
    <name evidence="1" type="ORF">CM19_12525</name>
</gene>
<evidence type="ECO:0000313" key="1">
    <source>
        <dbReference type="EMBL" id="EZQ01689.1"/>
    </source>
</evidence>
<comment type="caution">
    <text evidence="1">The sequence shown here is derived from an EMBL/GenBank/DDBJ whole genome shotgun (WGS) entry which is preliminary data.</text>
</comment>
<name>A0A031LKD4_9CREN</name>
<dbReference type="InterPro" id="IPR052703">
    <property type="entry name" value="Aromatic_CoA_ox/epox"/>
</dbReference>
<dbReference type="InterPro" id="IPR009078">
    <property type="entry name" value="Ferritin-like_SF"/>
</dbReference>
<dbReference type="Pfam" id="PF05138">
    <property type="entry name" value="PaaA_PaaC"/>
    <property type="match status" value="1"/>
</dbReference>
<reference evidence="1 2" key="1">
    <citation type="submission" date="2014-03" db="EMBL/GenBank/DDBJ databases">
        <title>Draft genome sequence of the novel thermoacidophilic archaea Acidianus copahuensis ALE1 strain, isolated from Copahue volcanic area in Neuquen Argentina.</title>
        <authorList>
            <person name="Urbieta M.S."/>
            <person name="Rascovan N."/>
            <person name="Castro C."/>
            <person name="Revale S."/>
            <person name="Giaveno M.A."/>
            <person name="Vazquez M.P."/>
            <person name="Donati E.R."/>
        </authorList>
    </citation>
    <scope>NUCLEOTIDE SEQUENCE [LARGE SCALE GENOMIC DNA]</scope>
    <source>
        <strain evidence="1 2">ALE1</strain>
    </source>
</reference>
<sequence>MISPLSNEAKSTLLDILSLRADMELAMVEMYSPWLVNAPTVDGRLFVAKLVSDELNHAWQLSRIIQEFKPEGEKIVDELRNLRLGLHKLEAFNLPLFNWDDVLAFTFLIDKAGIYMLEALRN</sequence>
<dbReference type="InterPro" id="IPR012347">
    <property type="entry name" value="Ferritin-like"/>
</dbReference>
<protein>
    <submittedName>
        <fullName evidence="1">Ring oxydation complex/ phenylacetic acid degradation</fullName>
    </submittedName>
</protein>
<keyword evidence="2" id="KW-1185">Reference proteome</keyword>
<proteinExistence type="predicted"/>
<organism evidence="1 2">
    <name type="scientific">Candidatus Acidianus copahuensis</name>
    <dbReference type="NCBI Taxonomy" id="1160895"/>
    <lineage>
        <taxon>Archaea</taxon>
        <taxon>Thermoproteota</taxon>
        <taxon>Thermoprotei</taxon>
        <taxon>Sulfolobales</taxon>
        <taxon>Sulfolobaceae</taxon>
        <taxon>Acidianus</taxon>
    </lineage>
</organism>
<dbReference type="GO" id="GO:0005829">
    <property type="term" value="C:cytosol"/>
    <property type="evidence" value="ECO:0007669"/>
    <property type="project" value="TreeGrafter"/>
</dbReference>
<dbReference type="PANTHER" id="PTHR30458:SF0">
    <property type="entry name" value="1,2-PHENYLACETYL-COA EPOXIDASE, SUBUNIT C"/>
    <property type="match status" value="1"/>
</dbReference>
<evidence type="ECO:0000313" key="2">
    <source>
        <dbReference type="Proteomes" id="UP000024332"/>
    </source>
</evidence>
<dbReference type="RefSeq" id="WP_048100676.1">
    <property type="nucleotide sequence ID" value="NZ_JFZT01000063.1"/>
</dbReference>
<dbReference type="Proteomes" id="UP000024332">
    <property type="component" value="Unassembled WGS sequence"/>
</dbReference>
<dbReference type="InterPro" id="IPR007814">
    <property type="entry name" value="PaaA_PaaC"/>
</dbReference>
<dbReference type="EMBL" id="JFZT01000063">
    <property type="protein sequence ID" value="EZQ01689.1"/>
    <property type="molecule type" value="Genomic_DNA"/>
</dbReference>